<gene>
    <name evidence="8" type="ORF">QPX45_04940</name>
    <name evidence="9" type="ORF">QPX54_08695</name>
</gene>
<evidence type="ECO:0000256" key="3">
    <source>
        <dbReference type="ARBA" id="ARBA00022692"/>
    </source>
</evidence>
<dbReference type="RefSeq" id="WP_018121268.1">
    <property type="nucleotide sequence ID" value="NZ_CABIYR010000010.1"/>
</dbReference>
<dbReference type="GO" id="GO:0022857">
    <property type="term" value="F:transmembrane transporter activity"/>
    <property type="evidence" value="ECO:0007669"/>
    <property type="project" value="InterPro"/>
</dbReference>
<feature type="signal peptide" evidence="7">
    <location>
        <begin position="1"/>
        <end position="21"/>
    </location>
</feature>
<dbReference type="EMBL" id="JASNVP010000008">
    <property type="protein sequence ID" value="MDK4326576.1"/>
    <property type="molecule type" value="Genomic_DNA"/>
</dbReference>
<proteinExistence type="predicted"/>
<dbReference type="PANTHER" id="PTHR23513">
    <property type="entry name" value="INTEGRAL MEMBRANE EFFLUX PROTEIN-RELATED"/>
    <property type="match status" value="1"/>
</dbReference>
<evidence type="ECO:0000313" key="9">
    <source>
        <dbReference type="EMBL" id="MDK4326576.1"/>
    </source>
</evidence>
<feature type="transmembrane region" description="Helical" evidence="6">
    <location>
        <begin position="371"/>
        <end position="390"/>
    </location>
</feature>
<accession>A0AAP4FBB5</accession>
<comment type="subcellular location">
    <subcellularLocation>
        <location evidence="1">Cell membrane</location>
        <topology evidence="1">Multi-pass membrane protein</topology>
    </subcellularLocation>
</comment>
<dbReference type="PROSITE" id="PS51257">
    <property type="entry name" value="PROKAR_LIPOPROTEIN"/>
    <property type="match status" value="1"/>
</dbReference>
<feature type="transmembrane region" description="Helical" evidence="6">
    <location>
        <begin position="348"/>
        <end position="365"/>
    </location>
</feature>
<protein>
    <submittedName>
        <fullName evidence="9">MFS transporter</fullName>
    </submittedName>
</protein>
<evidence type="ECO:0000256" key="6">
    <source>
        <dbReference type="SAM" id="Phobius"/>
    </source>
</evidence>
<feature type="chain" id="PRO_5043029788" evidence="7">
    <location>
        <begin position="22"/>
        <end position="402"/>
    </location>
</feature>
<dbReference type="Proteomes" id="UP001243856">
    <property type="component" value="Unassembled WGS sequence"/>
</dbReference>
<sequence>MKLHRIPGASLLLGSASFNFASGCYTIALGQSLFEATGSVSAFTAVVTIEYVGPILLGAIAGSLSDRLNAALLCMWASLLAAVSLFIYLAIPETLSSAGIALGLAINIFRPFYRAGIFAAGPRTVSTDDLVAYNLRWTVSVQAGQIAGGAIGGFALSSAGEELAFGIAGSSFLASAVAMWLAKSRVKRSVSQSEPTQINWFEVLRYFASWSKFMALFLVGADFVTISAFTVALAPLVKSVFNDTIWLGILDGLFALGALLISFAGGRYFQVERRPFRSTISAGYVIQIVGLSVIAVGVGWGAGGPVCACLGAVILGAGMALSSSQQVSFLQGSVEGEAIGKVGSLRQAIIGLTTAAALPLLGIVIGANLLIAYLSVAVFLAACLLLNVILSKVDSGARSVSN</sequence>
<keyword evidence="4 6" id="KW-1133">Transmembrane helix</keyword>
<dbReference type="GO" id="GO:0005886">
    <property type="term" value="C:plasma membrane"/>
    <property type="evidence" value="ECO:0007669"/>
    <property type="project" value="UniProtKB-SubCell"/>
</dbReference>
<dbReference type="GeneID" id="64189101"/>
<feature type="transmembrane region" description="Helical" evidence="6">
    <location>
        <begin position="213"/>
        <end position="233"/>
    </location>
</feature>
<dbReference type="AlphaFoldDB" id="A0AAP4FBB5"/>
<evidence type="ECO:0000256" key="7">
    <source>
        <dbReference type="SAM" id="SignalP"/>
    </source>
</evidence>
<keyword evidence="3 6" id="KW-0812">Transmembrane</keyword>
<feature type="transmembrane region" description="Helical" evidence="6">
    <location>
        <begin position="276"/>
        <end position="296"/>
    </location>
</feature>
<evidence type="ECO:0000256" key="1">
    <source>
        <dbReference type="ARBA" id="ARBA00004651"/>
    </source>
</evidence>
<dbReference type="InterPro" id="IPR036259">
    <property type="entry name" value="MFS_trans_sf"/>
</dbReference>
<dbReference type="Gene3D" id="1.20.1250.20">
    <property type="entry name" value="MFS general substrate transporter like domains"/>
    <property type="match status" value="1"/>
</dbReference>
<evidence type="ECO:0000313" key="10">
    <source>
        <dbReference type="Proteomes" id="UP001226160"/>
    </source>
</evidence>
<dbReference type="InterPro" id="IPR011701">
    <property type="entry name" value="MFS"/>
</dbReference>
<reference evidence="9 11" key="1">
    <citation type="submission" date="2023-05" db="EMBL/GenBank/DDBJ databases">
        <title>Metabolic capabilities are highly conserved among human nasal-associated Corynebacterium species in pangenomic analyses.</title>
        <authorList>
            <person name="Tran T.H."/>
            <person name="Roberts A.Q."/>
            <person name="Escapa I.F."/>
            <person name="Gao W."/>
            <person name="Conlan S."/>
            <person name="Kong H."/>
            <person name="Segre J.A."/>
            <person name="Kelly M.S."/>
            <person name="Lemon K.P."/>
        </authorList>
    </citation>
    <scope>NUCLEOTIDE SEQUENCE</scope>
    <source>
        <strain evidence="9">KPL2654</strain>
        <strain evidence="8 11">KPL2811</strain>
    </source>
</reference>
<name>A0AAP4FBB5_9CORY</name>
<dbReference type="Proteomes" id="UP001226160">
    <property type="component" value="Unassembled WGS sequence"/>
</dbReference>
<feature type="transmembrane region" description="Helical" evidence="6">
    <location>
        <begin position="302"/>
        <end position="321"/>
    </location>
</feature>
<feature type="transmembrane region" description="Helical" evidence="6">
    <location>
        <begin position="163"/>
        <end position="182"/>
    </location>
</feature>
<keyword evidence="5 6" id="KW-0472">Membrane</keyword>
<dbReference type="EMBL" id="JASNVK010000007">
    <property type="protein sequence ID" value="MDK4300595.1"/>
    <property type="molecule type" value="Genomic_DNA"/>
</dbReference>
<dbReference type="SUPFAM" id="SSF103473">
    <property type="entry name" value="MFS general substrate transporter"/>
    <property type="match status" value="1"/>
</dbReference>
<organism evidence="9 10">
    <name type="scientific">Corynebacterium propinquum</name>
    <dbReference type="NCBI Taxonomy" id="43769"/>
    <lineage>
        <taxon>Bacteria</taxon>
        <taxon>Bacillati</taxon>
        <taxon>Actinomycetota</taxon>
        <taxon>Actinomycetes</taxon>
        <taxon>Mycobacteriales</taxon>
        <taxon>Corynebacteriaceae</taxon>
        <taxon>Corynebacterium</taxon>
    </lineage>
</organism>
<feature type="transmembrane region" description="Helical" evidence="6">
    <location>
        <begin position="68"/>
        <end position="89"/>
    </location>
</feature>
<dbReference type="PANTHER" id="PTHR23513:SF6">
    <property type="entry name" value="MAJOR FACILITATOR SUPERFAMILY ASSOCIATED DOMAIN-CONTAINING PROTEIN"/>
    <property type="match status" value="1"/>
</dbReference>
<keyword evidence="2" id="KW-1003">Cell membrane</keyword>
<keyword evidence="7" id="KW-0732">Signal</keyword>
<evidence type="ECO:0000313" key="8">
    <source>
        <dbReference type="EMBL" id="MDK4300595.1"/>
    </source>
</evidence>
<comment type="caution">
    <text evidence="9">The sequence shown here is derived from an EMBL/GenBank/DDBJ whole genome shotgun (WGS) entry which is preliminary data.</text>
</comment>
<evidence type="ECO:0000256" key="2">
    <source>
        <dbReference type="ARBA" id="ARBA00022475"/>
    </source>
</evidence>
<evidence type="ECO:0000313" key="11">
    <source>
        <dbReference type="Proteomes" id="UP001243856"/>
    </source>
</evidence>
<keyword evidence="11" id="KW-1185">Reference proteome</keyword>
<feature type="transmembrane region" description="Helical" evidence="6">
    <location>
        <begin position="245"/>
        <end position="264"/>
    </location>
</feature>
<feature type="transmembrane region" description="Helical" evidence="6">
    <location>
        <begin position="42"/>
        <end position="61"/>
    </location>
</feature>
<evidence type="ECO:0000256" key="4">
    <source>
        <dbReference type="ARBA" id="ARBA00022989"/>
    </source>
</evidence>
<evidence type="ECO:0000256" key="5">
    <source>
        <dbReference type="ARBA" id="ARBA00023136"/>
    </source>
</evidence>
<dbReference type="Pfam" id="PF07690">
    <property type="entry name" value="MFS_1"/>
    <property type="match status" value="1"/>
</dbReference>